<reference evidence="1" key="1">
    <citation type="submission" date="2021-10" db="EMBL/GenBank/DDBJ databases">
        <title>De novo Genome Assembly of Clathrus columnatus (Basidiomycota, Fungi) Using Illumina and Nanopore Sequence Data.</title>
        <authorList>
            <person name="Ogiso-Tanaka E."/>
            <person name="Itagaki H."/>
            <person name="Hosoya T."/>
            <person name="Hosaka K."/>
        </authorList>
    </citation>
    <scope>NUCLEOTIDE SEQUENCE</scope>
    <source>
        <strain evidence="1">MO-923</strain>
    </source>
</reference>
<comment type="caution">
    <text evidence="1">The sequence shown here is derived from an EMBL/GenBank/DDBJ whole genome shotgun (WGS) entry which is preliminary data.</text>
</comment>
<name>A0AAV5A4H1_9AGAM</name>
<organism evidence="1 2">
    <name type="scientific">Clathrus columnatus</name>
    <dbReference type="NCBI Taxonomy" id="1419009"/>
    <lineage>
        <taxon>Eukaryota</taxon>
        <taxon>Fungi</taxon>
        <taxon>Dikarya</taxon>
        <taxon>Basidiomycota</taxon>
        <taxon>Agaricomycotina</taxon>
        <taxon>Agaricomycetes</taxon>
        <taxon>Phallomycetidae</taxon>
        <taxon>Phallales</taxon>
        <taxon>Clathraceae</taxon>
        <taxon>Clathrus</taxon>
    </lineage>
</organism>
<proteinExistence type="predicted"/>
<dbReference type="SUPFAM" id="SSF52047">
    <property type="entry name" value="RNI-like"/>
    <property type="match status" value="1"/>
</dbReference>
<evidence type="ECO:0000313" key="2">
    <source>
        <dbReference type="Proteomes" id="UP001050691"/>
    </source>
</evidence>
<gene>
    <name evidence="1" type="ORF">Clacol_002116</name>
</gene>
<dbReference type="EMBL" id="BPWL01000002">
    <property type="protein sequence ID" value="GJJ07910.1"/>
    <property type="molecule type" value="Genomic_DNA"/>
</dbReference>
<protein>
    <submittedName>
        <fullName evidence="1">Uncharacterized protein</fullName>
    </submittedName>
</protein>
<sequence>MAIYDFDLLTTEILQHGTQLLKLVDLTYVDYSHSQTITLMESLHRICPNLAKISICTADHLPFEAIQALLKCPALVEIISEGCIFMGLEDIVTVATNRPSWQVINLTSTGPLSYQALIPFAQNCPDLYRLGLKLDSKLGIPDPTTFTTDVKFSSLTSLGVGGSEPTPDFELTLFLSKICSKPIKIIDHYSREWRTFEKLVNFHITTQLEIRTLKEEIMLLRTQKCNNDS</sequence>
<accession>A0AAV5A4H1</accession>
<dbReference type="Proteomes" id="UP001050691">
    <property type="component" value="Unassembled WGS sequence"/>
</dbReference>
<dbReference type="AlphaFoldDB" id="A0AAV5A4H1"/>
<dbReference type="InterPro" id="IPR032675">
    <property type="entry name" value="LRR_dom_sf"/>
</dbReference>
<dbReference type="Gene3D" id="3.80.10.10">
    <property type="entry name" value="Ribonuclease Inhibitor"/>
    <property type="match status" value="1"/>
</dbReference>
<keyword evidence="2" id="KW-1185">Reference proteome</keyword>
<evidence type="ECO:0000313" key="1">
    <source>
        <dbReference type="EMBL" id="GJJ07910.1"/>
    </source>
</evidence>